<dbReference type="OrthoDB" id="2849215at2759"/>
<dbReference type="InterPro" id="IPR029044">
    <property type="entry name" value="Nucleotide-diphossugar_trans"/>
</dbReference>
<evidence type="ECO:0000256" key="1">
    <source>
        <dbReference type="ARBA" id="ARBA00004370"/>
    </source>
</evidence>
<keyword evidence="6 8" id="KW-0472">Membrane</keyword>
<dbReference type="GO" id="GO:0016757">
    <property type="term" value="F:glycosyltransferase activity"/>
    <property type="evidence" value="ECO:0007669"/>
    <property type="project" value="UniProtKB-KW"/>
</dbReference>
<dbReference type="PANTHER" id="PTHR47844:SF1">
    <property type="entry name" value="EXOSTOSIN-LIKE 2"/>
    <property type="match status" value="1"/>
</dbReference>
<accession>A0A9P9A492</accession>
<keyword evidence="10" id="KW-1185">Reference proteome</keyword>
<dbReference type="GeneID" id="70135447"/>
<dbReference type="Proteomes" id="UP000758603">
    <property type="component" value="Unassembled WGS sequence"/>
</dbReference>
<keyword evidence="3" id="KW-0808">Transferase</keyword>
<evidence type="ECO:0000256" key="4">
    <source>
        <dbReference type="ARBA" id="ARBA00022692"/>
    </source>
</evidence>
<organism evidence="9 10">
    <name type="scientific">Truncatella angustata</name>
    <dbReference type="NCBI Taxonomy" id="152316"/>
    <lineage>
        <taxon>Eukaryota</taxon>
        <taxon>Fungi</taxon>
        <taxon>Dikarya</taxon>
        <taxon>Ascomycota</taxon>
        <taxon>Pezizomycotina</taxon>
        <taxon>Sordariomycetes</taxon>
        <taxon>Xylariomycetidae</taxon>
        <taxon>Amphisphaeriales</taxon>
        <taxon>Sporocadaceae</taxon>
        <taxon>Truncatella</taxon>
    </lineage>
</organism>
<dbReference type="SUPFAM" id="SSF53448">
    <property type="entry name" value="Nucleotide-diphospho-sugar transferases"/>
    <property type="match status" value="1"/>
</dbReference>
<comment type="subcellular location">
    <subcellularLocation>
        <location evidence="1">Membrane</location>
    </subcellularLocation>
</comment>
<evidence type="ECO:0000256" key="5">
    <source>
        <dbReference type="ARBA" id="ARBA00022989"/>
    </source>
</evidence>
<dbReference type="EMBL" id="JAGPXC010000001">
    <property type="protein sequence ID" value="KAH6661292.1"/>
    <property type="molecule type" value="Genomic_DNA"/>
</dbReference>
<feature type="transmembrane region" description="Helical" evidence="8">
    <location>
        <begin position="6"/>
        <end position="30"/>
    </location>
</feature>
<gene>
    <name evidence="9" type="ORF">BKA67DRAFT_654414</name>
</gene>
<evidence type="ECO:0000256" key="7">
    <source>
        <dbReference type="ARBA" id="ARBA00023180"/>
    </source>
</evidence>
<dbReference type="Gene3D" id="3.90.550.10">
    <property type="entry name" value="Spore Coat Polysaccharide Biosynthesis Protein SpsA, Chain A"/>
    <property type="match status" value="1"/>
</dbReference>
<evidence type="ECO:0000256" key="3">
    <source>
        <dbReference type="ARBA" id="ARBA00022679"/>
    </source>
</evidence>
<keyword evidence="7" id="KW-0325">Glycoprotein</keyword>
<sequence>MFDLVGLLVCVFAHTLEYAPLALIGYCVWFQVEQVLFKRKLAAYKPVPIPEICPYTSDQVSVIACTVDTLLASSLRTWLANNPLEVIIVTVPKHIEHIRLVVDNAQLTPADFEKVTIVASPEMGKRPQLVLGINNARGSVFGLVDDHIAWGPRFLEAMLPCFQDQRVGAISPEIDAIIPEERRNPDIISPWEVMAMRVRWNSNPRLKVAYAAARWAWGICGVTGVYRAEILKDPVFIDAYRNELWFGKKIDIGEDNFISRWLQSHDWIIAIQALPETVVSRTVKRTSDFLLQMCRWERSTILTHLRQLLEVKRTRRSLFVFRKTLGRIIRPVITWTYIFFFTLSMWTKPIVPLIIFVFYVHKTYPTYEFFFAKHPYMRRYWWAVIAQDLFHVVQDPICWLTLGNVTWEARKVTAEEQNNIK</sequence>
<name>A0A9P9A492_9PEZI</name>
<feature type="transmembrane region" description="Helical" evidence="8">
    <location>
        <begin position="332"/>
        <end position="360"/>
    </location>
</feature>
<comment type="caution">
    <text evidence="9">The sequence shown here is derived from an EMBL/GenBank/DDBJ whole genome shotgun (WGS) entry which is preliminary data.</text>
</comment>
<keyword evidence="5 8" id="KW-1133">Transmembrane helix</keyword>
<evidence type="ECO:0000313" key="10">
    <source>
        <dbReference type="Proteomes" id="UP000758603"/>
    </source>
</evidence>
<dbReference type="GO" id="GO:0016020">
    <property type="term" value="C:membrane"/>
    <property type="evidence" value="ECO:0007669"/>
    <property type="project" value="UniProtKB-SubCell"/>
</dbReference>
<keyword evidence="2" id="KW-0328">Glycosyltransferase</keyword>
<proteinExistence type="predicted"/>
<reference evidence="9" key="1">
    <citation type="journal article" date="2021" name="Nat. Commun.">
        <title>Genetic determinants of endophytism in the Arabidopsis root mycobiome.</title>
        <authorList>
            <person name="Mesny F."/>
            <person name="Miyauchi S."/>
            <person name="Thiergart T."/>
            <person name="Pickel B."/>
            <person name="Atanasova L."/>
            <person name="Karlsson M."/>
            <person name="Huettel B."/>
            <person name="Barry K.W."/>
            <person name="Haridas S."/>
            <person name="Chen C."/>
            <person name="Bauer D."/>
            <person name="Andreopoulos W."/>
            <person name="Pangilinan J."/>
            <person name="LaButti K."/>
            <person name="Riley R."/>
            <person name="Lipzen A."/>
            <person name="Clum A."/>
            <person name="Drula E."/>
            <person name="Henrissat B."/>
            <person name="Kohler A."/>
            <person name="Grigoriev I.V."/>
            <person name="Martin F.M."/>
            <person name="Hacquard S."/>
        </authorList>
    </citation>
    <scope>NUCLEOTIDE SEQUENCE</scope>
    <source>
        <strain evidence="9">MPI-SDFR-AT-0073</strain>
    </source>
</reference>
<evidence type="ECO:0000313" key="9">
    <source>
        <dbReference type="EMBL" id="KAH6661292.1"/>
    </source>
</evidence>
<evidence type="ECO:0000256" key="6">
    <source>
        <dbReference type="ARBA" id="ARBA00023136"/>
    </source>
</evidence>
<dbReference type="Pfam" id="PF13641">
    <property type="entry name" value="Glyco_tranf_2_3"/>
    <property type="match status" value="1"/>
</dbReference>
<dbReference type="RefSeq" id="XP_045965423.1">
    <property type="nucleotide sequence ID" value="XM_046106556.1"/>
</dbReference>
<dbReference type="AlphaFoldDB" id="A0A9P9A492"/>
<dbReference type="PANTHER" id="PTHR47844">
    <property type="entry name" value="SYNTHASE CPS1, PUTATIVE (AFU_ORTHOLOGUE AFUA_7G02500)-RELATED"/>
    <property type="match status" value="1"/>
</dbReference>
<dbReference type="InterPro" id="IPR052427">
    <property type="entry name" value="Glycosyltrans_GT2/GT47"/>
</dbReference>
<keyword evidence="4 8" id="KW-0812">Transmembrane</keyword>
<protein>
    <submittedName>
        <fullName evidence="9">Uncharacterized protein</fullName>
    </submittedName>
</protein>
<evidence type="ECO:0000256" key="8">
    <source>
        <dbReference type="SAM" id="Phobius"/>
    </source>
</evidence>
<evidence type="ECO:0000256" key="2">
    <source>
        <dbReference type="ARBA" id="ARBA00022676"/>
    </source>
</evidence>